<evidence type="ECO:0000313" key="3">
    <source>
        <dbReference type="EMBL" id="BBX67824.1"/>
    </source>
</evidence>
<dbReference type="InterPro" id="IPR006935">
    <property type="entry name" value="Helicase/UvrB_N"/>
</dbReference>
<dbReference type="CDD" id="cd18785">
    <property type="entry name" value="SF2_C"/>
    <property type="match status" value="1"/>
</dbReference>
<dbReference type="InterPro" id="IPR014001">
    <property type="entry name" value="Helicase_ATP-bd"/>
</dbReference>
<evidence type="ECO:0008006" key="5">
    <source>
        <dbReference type="Google" id="ProtNLM"/>
    </source>
</evidence>
<dbReference type="GO" id="GO:0005524">
    <property type="term" value="F:ATP binding"/>
    <property type="evidence" value="ECO:0007669"/>
    <property type="project" value="InterPro"/>
</dbReference>
<keyword evidence="4" id="KW-1185">Reference proteome</keyword>
<evidence type="ECO:0000259" key="2">
    <source>
        <dbReference type="PROSITE" id="PS51194"/>
    </source>
</evidence>
<feature type="domain" description="Helicase C-terminal" evidence="2">
    <location>
        <begin position="442"/>
        <end position="620"/>
    </location>
</feature>
<sequence length="1634" mass="185811">MALSLDVVGTFSDLRGKFDPDDDRRRGKQFEYVCKWFLENDPTYQPLLRRVWLWDDWPGRKGIDAGIDLVAEDIDGKLWAIQAKAYAPSHSISKRDVDKFIAESSRSKFTHRLLIATTDKRHHIATRLMDDLGIPFIGLTQLLDADDYLDWPSTPAALRPSKPPNPKTPREYQKTAINDVVKGFTTADRGQMIMACGTGKTLTAWFITEKLAAERTLVLVPSLSLLKQTMREWQTANPKKPFATLPVCSDETVGSLGEDAAVSHTSDLGVPVTTDPEMIAEFLRKRSGPRVVFSTYQSSPQIAAAFNVGRVPQFDLVIADEAHRVAGKVSSDFGTVLDASAIRGKRRLFMTATPRYFTGRILSAATGADYEIASMDDPIRFGEVFHRLSFAEAIRRNLLTDYQVAVIGVDDATYLDWAERGTLVTLDGKRITDARSLAGQIGLGKAMRKFNLRRTISFHGRVKTARDFASSMPTVLAWMPPRQRPKGWLWSAYASGEMSAGERAVLIQHLKRLDDGERGLLANARCLAEGVDVPALDGVAFIDPRRSEVDIVQAVGRAIRKSDNKKVGTVVIPVFIDADADPEVALDSSVFKPVWDVIKALRAHDTELGEELDVLRREMGRKGGKPRLPNKIYIDVPATVDKSFANALEARLVEQTTNPWEFWCGLLEQFTKEHGHARVPRGYSSASYKLDNWVTNQRAFRRRGVLSEERQRRLEQLPGWVWDPHDGQWEKKFISLQEFLASNGHARVPRSNDQLGAWVQAQRQKFAKGTLESDRQRRLESLAGWTWDPHDFKWESGFALLVDYVRVHGNSRVPRSFSVAGFNLGAWVSTQRQKFDKGSLADDRRRRLEAIAGWSWDPFLEQWEGGFAHLADYVRVHGNARVPSGGSFQGFELGQWVSRQRAAQSKGELSTDRIARLESLSGWAWNEIAARWEEGFNHLLAYVAERGTSRVPFGYRSPDGMRLGQWINMQRNAYAAGTLADDRRERLEHLTGWTWNARLQLWEDGYAALCRYVQQTGSASVPYDGVFEGFTLGKWVTTQRRAYTAGKLSKERQERLLRLPGWVWDAIDEQWEAGFIHLLKWVESTGSSAKLPRNYLDATDGYGLGNWVAVQRQFFKRGKLDPARRKRLESVPDWSWDPKSDAWDLKFDVLAQYVAKHGDSRVPPDCDFQGVRLDMWCRSQRAACARGSLSESRRRRLDELPGWVWDAFDAQWESAFESLLAFVEREGTSLVPQSHREDGFSLGGWVTQQRSQRAKGELRAERQGRLEELPGWSWDPKVDYWEAAFARLCTYQREHGTPAVPRGLIYEGFKLGDWVERQRSAYSKAKLDADRVHRLEAVSGWRWSPKEEQWDRGFAALLDYVAEHGDALVPAAYVVDGFRLGGWVNTQRLAHFEGTMTPSRRERLENVSGWSWDARAENWERAFGLVEDYVREHGNARVPHSHRVKGIALGAWVVTQRMQRKKGTLPAKRQQRLSSLPGWIWDYAQGQWDDALAALKHYVDAHGTTSVPQGFTFDGIPLGNWVVRQRREYAKGTLDPDRQRTLEQLPTWSWDPYGDEWDRRFDLLKHYVAEHGDARVPAPYKTTGGLPLGSWVRDQRDNYRKGTLKADRARKLMTLPHWTWDAPPKGPRRGRAVG</sequence>
<dbReference type="SUPFAM" id="SSF52980">
    <property type="entry name" value="Restriction endonuclease-like"/>
    <property type="match status" value="1"/>
</dbReference>
<organism evidence="3 4">
    <name type="scientific">Mycolicibacterium psychrotolerans</name>
    <dbReference type="NCBI Taxonomy" id="216929"/>
    <lineage>
        <taxon>Bacteria</taxon>
        <taxon>Bacillati</taxon>
        <taxon>Actinomycetota</taxon>
        <taxon>Actinomycetes</taxon>
        <taxon>Mycobacteriales</taxon>
        <taxon>Mycobacteriaceae</taxon>
        <taxon>Mycolicibacterium</taxon>
    </lineage>
</organism>
<dbReference type="Gene3D" id="3.40.50.300">
    <property type="entry name" value="P-loop containing nucleotide triphosphate hydrolases"/>
    <property type="match status" value="2"/>
</dbReference>
<dbReference type="SMART" id="SM00487">
    <property type="entry name" value="DEXDc"/>
    <property type="match status" value="1"/>
</dbReference>
<dbReference type="Proteomes" id="UP000466514">
    <property type="component" value="Chromosome"/>
</dbReference>
<protein>
    <recommendedName>
        <fullName evidence="5">Helicase</fullName>
    </recommendedName>
</protein>
<dbReference type="Pfam" id="PF00271">
    <property type="entry name" value="Helicase_C"/>
    <property type="match status" value="1"/>
</dbReference>
<dbReference type="Pfam" id="PF13156">
    <property type="entry name" value="Mrr_cat_2"/>
    <property type="match status" value="1"/>
</dbReference>
<reference evidence="3 4" key="1">
    <citation type="journal article" date="2019" name="Emerg. Microbes Infect.">
        <title>Comprehensive subspecies identification of 175 nontuberculous mycobacteria species based on 7547 genomic profiles.</title>
        <authorList>
            <person name="Matsumoto Y."/>
            <person name="Kinjo T."/>
            <person name="Motooka D."/>
            <person name="Nabeya D."/>
            <person name="Jung N."/>
            <person name="Uechi K."/>
            <person name="Horii T."/>
            <person name="Iida T."/>
            <person name="Fujita J."/>
            <person name="Nakamura S."/>
        </authorList>
    </citation>
    <scope>NUCLEOTIDE SEQUENCE [LARGE SCALE GENOMIC DNA]</scope>
    <source>
        <strain evidence="3 4">JCM 13323</strain>
    </source>
</reference>
<dbReference type="PANTHER" id="PTHR33418:SF1">
    <property type="entry name" value="HELICASE-ASSOCIATED DOMAIN-CONTAINING PROTEIN"/>
    <property type="match status" value="1"/>
</dbReference>
<gene>
    <name evidence="3" type="ORF">MPSYJ_12850</name>
</gene>
<dbReference type="EMBL" id="AP022574">
    <property type="protein sequence ID" value="BBX67824.1"/>
    <property type="molecule type" value="Genomic_DNA"/>
</dbReference>
<dbReference type="InterPro" id="IPR027417">
    <property type="entry name" value="P-loop_NTPase"/>
</dbReference>
<feature type="domain" description="Helicase ATP-binding" evidence="1">
    <location>
        <begin position="181"/>
        <end position="372"/>
    </location>
</feature>
<dbReference type="GO" id="GO:0016787">
    <property type="term" value="F:hydrolase activity"/>
    <property type="evidence" value="ECO:0007669"/>
    <property type="project" value="InterPro"/>
</dbReference>
<proteinExistence type="predicted"/>
<accession>A0A7I7M6M0</accession>
<dbReference type="InterPro" id="IPR005114">
    <property type="entry name" value="Helicase_assoc"/>
</dbReference>
<evidence type="ECO:0000259" key="1">
    <source>
        <dbReference type="PROSITE" id="PS51192"/>
    </source>
</evidence>
<evidence type="ECO:0000313" key="4">
    <source>
        <dbReference type="Proteomes" id="UP000466514"/>
    </source>
</evidence>
<name>A0A7I7M6M0_9MYCO</name>
<dbReference type="InterPro" id="IPR001650">
    <property type="entry name" value="Helicase_C-like"/>
</dbReference>
<dbReference type="Pfam" id="PF04851">
    <property type="entry name" value="ResIII"/>
    <property type="match status" value="1"/>
</dbReference>
<dbReference type="KEGG" id="mpsc:MPSYJ_12850"/>
<dbReference type="InterPro" id="IPR011335">
    <property type="entry name" value="Restrct_endonuc-II-like"/>
</dbReference>
<dbReference type="Pfam" id="PF03457">
    <property type="entry name" value="HA"/>
    <property type="match status" value="14"/>
</dbReference>
<dbReference type="Gene3D" id="6.10.140.530">
    <property type="match status" value="14"/>
</dbReference>
<dbReference type="SMART" id="SM00490">
    <property type="entry name" value="HELICc"/>
    <property type="match status" value="1"/>
</dbReference>
<dbReference type="PROSITE" id="PS51194">
    <property type="entry name" value="HELICASE_CTER"/>
    <property type="match status" value="1"/>
</dbReference>
<dbReference type="GO" id="GO:0003677">
    <property type="term" value="F:DNA binding"/>
    <property type="evidence" value="ECO:0007669"/>
    <property type="project" value="InterPro"/>
</dbReference>
<dbReference type="InterPro" id="IPR039442">
    <property type="entry name" value="Mrr-like_dom"/>
</dbReference>
<dbReference type="PANTHER" id="PTHR33418">
    <property type="entry name" value="HELICASE-ASSOCIATED"/>
    <property type="match status" value="1"/>
</dbReference>
<dbReference type="SUPFAM" id="SSF52540">
    <property type="entry name" value="P-loop containing nucleoside triphosphate hydrolases"/>
    <property type="match status" value="1"/>
</dbReference>
<dbReference type="PROSITE" id="PS51192">
    <property type="entry name" value="HELICASE_ATP_BIND_1"/>
    <property type="match status" value="1"/>
</dbReference>